<dbReference type="PANTHER" id="PTHR19353">
    <property type="entry name" value="FATTY ACID DESATURASE 2"/>
    <property type="match status" value="1"/>
</dbReference>
<dbReference type="Pfam" id="PF00487">
    <property type="entry name" value="FA_desaturase"/>
    <property type="match status" value="1"/>
</dbReference>
<evidence type="ECO:0000259" key="2">
    <source>
        <dbReference type="Pfam" id="PF00487"/>
    </source>
</evidence>
<feature type="transmembrane region" description="Helical" evidence="1">
    <location>
        <begin position="147"/>
        <end position="164"/>
    </location>
</feature>
<dbReference type="InterPro" id="IPR005804">
    <property type="entry name" value="FA_desaturase_dom"/>
</dbReference>
<name>A0A8J2YG06_9BACL</name>
<keyword evidence="1" id="KW-1133">Transmembrane helix</keyword>
<gene>
    <name evidence="3" type="ORF">GCM10011391_07920</name>
</gene>
<accession>A0A8J2YG06</accession>
<dbReference type="AlphaFoldDB" id="A0A8J2YG06"/>
<dbReference type="GO" id="GO:0016020">
    <property type="term" value="C:membrane"/>
    <property type="evidence" value="ECO:0007669"/>
    <property type="project" value="TreeGrafter"/>
</dbReference>
<proteinExistence type="predicted"/>
<feature type="transmembrane region" description="Helical" evidence="1">
    <location>
        <begin position="208"/>
        <end position="226"/>
    </location>
</feature>
<organism evidence="3 4">
    <name type="scientific">Pullulanibacillus camelliae</name>
    <dbReference type="NCBI Taxonomy" id="1707096"/>
    <lineage>
        <taxon>Bacteria</taxon>
        <taxon>Bacillati</taxon>
        <taxon>Bacillota</taxon>
        <taxon>Bacilli</taxon>
        <taxon>Bacillales</taxon>
        <taxon>Sporolactobacillaceae</taxon>
        <taxon>Pullulanibacillus</taxon>
    </lineage>
</organism>
<dbReference type="Proteomes" id="UP000628775">
    <property type="component" value="Unassembled WGS sequence"/>
</dbReference>
<reference evidence="3" key="2">
    <citation type="submission" date="2020-09" db="EMBL/GenBank/DDBJ databases">
        <authorList>
            <person name="Sun Q."/>
            <person name="Zhou Y."/>
        </authorList>
    </citation>
    <scope>NUCLEOTIDE SEQUENCE</scope>
    <source>
        <strain evidence="3">CGMCC 1.15371</strain>
    </source>
</reference>
<dbReference type="InterPro" id="IPR012171">
    <property type="entry name" value="Fatty_acid_desaturase"/>
</dbReference>
<keyword evidence="4" id="KW-1185">Reference proteome</keyword>
<comment type="caution">
    <text evidence="3">The sequence shown here is derived from an EMBL/GenBank/DDBJ whole genome shotgun (WGS) entry which is preliminary data.</text>
</comment>
<dbReference type="PANTHER" id="PTHR19353:SF73">
    <property type="entry name" value="FATTY ACID DESATURASE"/>
    <property type="match status" value="1"/>
</dbReference>
<feature type="transmembrane region" description="Helical" evidence="1">
    <location>
        <begin position="25"/>
        <end position="42"/>
    </location>
</feature>
<keyword evidence="1" id="KW-0472">Membrane</keyword>
<protein>
    <submittedName>
        <fullName evidence="3">Fatty acid desaturase</fullName>
    </submittedName>
</protein>
<sequence length="349" mass="40818">MSKQKIMELRKAVAPFAKSDKKTSIGQLLNTFIPFFCLWFLAYESLHVSIILTIPIAVLAASFVIRIFIIFHDCAHLAFFKSKKANRILGMITGIITLFPYEQWKHEHAIHHATSSNLDKRGIGDVWVMTVEEYVQASFWRRWQYRLYRNPFILFGLGPIYLYLVKNRFNRSGAKRKERINTYIMNSAICVLYGLLILLVGWKALLIIQLPILMVAGSLGIWLFYVQHQFEDSYFENEEEWDFVKAAVEGSSFYQLPKALQWITGNIGYHHVHHLIPRVPNYALEKAHQSTPALQHVTVITLYTSLDSLRFRLYDEENKTFVSFKDIKPLLEQKHRELTFKKTVNIQEK</sequence>
<dbReference type="GO" id="GO:0006629">
    <property type="term" value="P:lipid metabolic process"/>
    <property type="evidence" value="ECO:0007669"/>
    <property type="project" value="InterPro"/>
</dbReference>
<feature type="transmembrane region" description="Helical" evidence="1">
    <location>
        <begin position="184"/>
        <end position="202"/>
    </location>
</feature>
<evidence type="ECO:0000313" key="4">
    <source>
        <dbReference type="Proteomes" id="UP000628775"/>
    </source>
</evidence>
<dbReference type="EMBL" id="BMIR01000002">
    <property type="protein sequence ID" value="GGE31678.1"/>
    <property type="molecule type" value="Genomic_DNA"/>
</dbReference>
<dbReference type="GO" id="GO:0016717">
    <property type="term" value="F:oxidoreductase activity, acting on paired donors, with oxidation of a pair of donors resulting in the reduction of molecular oxygen to two molecules of water"/>
    <property type="evidence" value="ECO:0007669"/>
    <property type="project" value="TreeGrafter"/>
</dbReference>
<evidence type="ECO:0000313" key="3">
    <source>
        <dbReference type="EMBL" id="GGE31678.1"/>
    </source>
</evidence>
<keyword evidence="1" id="KW-0812">Transmembrane</keyword>
<feature type="domain" description="Fatty acid desaturase" evidence="2">
    <location>
        <begin position="54"/>
        <end position="289"/>
    </location>
</feature>
<reference evidence="3" key="1">
    <citation type="journal article" date="2014" name="Int. J. Syst. Evol. Microbiol.">
        <title>Complete genome sequence of Corynebacterium casei LMG S-19264T (=DSM 44701T), isolated from a smear-ripened cheese.</title>
        <authorList>
            <consortium name="US DOE Joint Genome Institute (JGI-PGF)"/>
            <person name="Walter F."/>
            <person name="Albersmeier A."/>
            <person name="Kalinowski J."/>
            <person name="Ruckert C."/>
        </authorList>
    </citation>
    <scope>NUCLEOTIDE SEQUENCE</scope>
    <source>
        <strain evidence="3">CGMCC 1.15371</strain>
    </source>
</reference>
<dbReference type="RefSeq" id="WP_188689463.1">
    <property type="nucleotide sequence ID" value="NZ_BMIR01000002.1"/>
</dbReference>
<feature type="transmembrane region" description="Helical" evidence="1">
    <location>
        <begin position="48"/>
        <end position="72"/>
    </location>
</feature>
<evidence type="ECO:0000256" key="1">
    <source>
        <dbReference type="SAM" id="Phobius"/>
    </source>
</evidence>
<dbReference type="CDD" id="cd03507">
    <property type="entry name" value="Delta12-FADS-like"/>
    <property type="match status" value="1"/>
</dbReference>